<evidence type="ECO:0000256" key="1">
    <source>
        <dbReference type="SAM" id="MobiDB-lite"/>
    </source>
</evidence>
<name>A0A6A5VJL7_9PLEO</name>
<protein>
    <submittedName>
        <fullName evidence="2">Uncharacterized protein</fullName>
    </submittedName>
</protein>
<keyword evidence="3" id="KW-1185">Reference proteome</keyword>
<proteinExistence type="predicted"/>
<evidence type="ECO:0000313" key="2">
    <source>
        <dbReference type="EMBL" id="KAF1976619.1"/>
    </source>
</evidence>
<dbReference type="Proteomes" id="UP000800036">
    <property type="component" value="Unassembled WGS sequence"/>
</dbReference>
<accession>A0A6A5VJL7</accession>
<feature type="compositionally biased region" description="Polar residues" evidence="1">
    <location>
        <begin position="79"/>
        <end position="106"/>
    </location>
</feature>
<evidence type="ECO:0000313" key="3">
    <source>
        <dbReference type="Proteomes" id="UP000800036"/>
    </source>
</evidence>
<dbReference type="EMBL" id="ML976666">
    <property type="protein sequence ID" value="KAF1976619.1"/>
    <property type="molecule type" value="Genomic_DNA"/>
</dbReference>
<gene>
    <name evidence="2" type="ORF">BU23DRAFT_565767</name>
</gene>
<dbReference type="AlphaFoldDB" id="A0A6A5VJL7"/>
<organism evidence="2 3">
    <name type="scientific">Bimuria novae-zelandiae CBS 107.79</name>
    <dbReference type="NCBI Taxonomy" id="1447943"/>
    <lineage>
        <taxon>Eukaryota</taxon>
        <taxon>Fungi</taxon>
        <taxon>Dikarya</taxon>
        <taxon>Ascomycota</taxon>
        <taxon>Pezizomycotina</taxon>
        <taxon>Dothideomycetes</taxon>
        <taxon>Pleosporomycetidae</taxon>
        <taxon>Pleosporales</taxon>
        <taxon>Massarineae</taxon>
        <taxon>Didymosphaeriaceae</taxon>
        <taxon>Bimuria</taxon>
    </lineage>
</organism>
<sequence length="208" mass="23092">MDLASSPRPQLASDRASLWRRFGVLRVTVKSFITKLPGDLERAGTAKDSNKITLRSAGSGHISSKDWDYIMAITDPDMSDSSLPTSEDATTETSNDSLPDQPTEPRTSIEDSEVLDDSHSEPSENGSKHRDARAATEALNERWKVMRNPPEGHVHNVYCPFWRPGDTTAPRPECPEDRTFTLFSGNPFTKAGAAHLEQWEDLHSLSRS</sequence>
<feature type="compositionally biased region" description="Basic and acidic residues" evidence="1">
    <location>
        <begin position="116"/>
        <end position="135"/>
    </location>
</feature>
<feature type="region of interest" description="Disordered" evidence="1">
    <location>
        <begin position="75"/>
        <end position="135"/>
    </location>
</feature>
<reference evidence="2" key="1">
    <citation type="journal article" date="2020" name="Stud. Mycol.">
        <title>101 Dothideomycetes genomes: a test case for predicting lifestyles and emergence of pathogens.</title>
        <authorList>
            <person name="Haridas S."/>
            <person name="Albert R."/>
            <person name="Binder M."/>
            <person name="Bloem J."/>
            <person name="Labutti K."/>
            <person name="Salamov A."/>
            <person name="Andreopoulos B."/>
            <person name="Baker S."/>
            <person name="Barry K."/>
            <person name="Bills G."/>
            <person name="Bluhm B."/>
            <person name="Cannon C."/>
            <person name="Castanera R."/>
            <person name="Culley D."/>
            <person name="Daum C."/>
            <person name="Ezra D."/>
            <person name="Gonzalez J."/>
            <person name="Henrissat B."/>
            <person name="Kuo A."/>
            <person name="Liang C."/>
            <person name="Lipzen A."/>
            <person name="Lutzoni F."/>
            <person name="Magnuson J."/>
            <person name="Mondo S."/>
            <person name="Nolan M."/>
            <person name="Ohm R."/>
            <person name="Pangilinan J."/>
            <person name="Park H.-J."/>
            <person name="Ramirez L."/>
            <person name="Alfaro M."/>
            <person name="Sun H."/>
            <person name="Tritt A."/>
            <person name="Yoshinaga Y."/>
            <person name="Zwiers L.-H."/>
            <person name="Turgeon B."/>
            <person name="Goodwin S."/>
            <person name="Spatafora J."/>
            <person name="Crous P."/>
            <person name="Grigoriev I."/>
        </authorList>
    </citation>
    <scope>NUCLEOTIDE SEQUENCE</scope>
    <source>
        <strain evidence="2">CBS 107.79</strain>
    </source>
</reference>
<dbReference type="OrthoDB" id="3799755at2759"/>